<feature type="transmembrane region" description="Helical" evidence="1">
    <location>
        <begin position="676"/>
        <end position="695"/>
    </location>
</feature>
<dbReference type="STRING" id="420662.Mpe_A0140"/>
<evidence type="ECO:0000313" key="5">
    <source>
        <dbReference type="EMBL" id="ABM93102.1"/>
    </source>
</evidence>
<dbReference type="HOGENOM" id="CLU_011139_1_0_4"/>
<evidence type="ECO:0000256" key="2">
    <source>
        <dbReference type="SAM" id="SignalP"/>
    </source>
</evidence>
<evidence type="ECO:0000313" key="6">
    <source>
        <dbReference type="Proteomes" id="UP000000366"/>
    </source>
</evidence>
<sequence>MFFPSLRPRAVIPLRPLSRPGRLWAVVLALACLASLLLVALPAQADDADARRAESPYFFVKSDDPSVDRLPLKATEVDARIAGPIADVTVTQRYRNEGQRPIEARYVFPGSTQAAVHAMTVRVGHRVIVADIREKQRARIEFEAAKREGKTAALLEQERPNVFSMNVANILPGDEVAVELRYTELLPPTEGRYQFVFPTVVGPRYRSPANKVATTEEQANGTAAPSGSFPAVPYLPAGEASDTRFDLRVAFASPLPVSGLRSSSHQIEVEGEGSNGARVALGGDAESSRHNGNRDFILDYRLAGDGIASGLTLFPGAPGEENFFLAMVEPPRAIATTQINPRDYVFVVDISGSMHGYPLDTAKTLLRHLIGGLRPSDTFNVLLFSGSNRMLNETSVPATQANVAQALRTIAQMGGSGSTEIVPALKRVAALPKSPDVSRSVIVVTDGYVTVESEVFQLIRRNLGQTNVFAFGIGSSVNRHLIEGIARAGQGEPFIVTRPEQAAAQAERLRRMIDAPVLTQVKARFEGLDTYDVEPERLPDVLGGRPVLVFGKWRGEPRGQLVVEGQAAHGAWQAMLPVATPDAQAVALRHLWARHRIQSLSDQEALQGGDTQREAITALGLRYSLLTQYTSFIAVDRVVRNPAGGSTPVDQPSPLPQGVSNLAIGAEVPSTPEPSAWIALGVVLVLLGAAAWHRGGSSAKRLWRKPRRLVR</sequence>
<proteinExistence type="predicted"/>
<dbReference type="AlphaFoldDB" id="A2SC13"/>
<dbReference type="KEGG" id="mpt:Mpe_A0140"/>
<gene>
    <name evidence="5" type="ordered locus">Mpe_A0140</name>
</gene>
<keyword evidence="1" id="KW-0472">Membrane</keyword>
<protein>
    <submittedName>
        <fullName evidence="5">Uncharacterized protein</fullName>
    </submittedName>
</protein>
<dbReference type="SMART" id="SM00609">
    <property type="entry name" value="VIT"/>
    <property type="match status" value="1"/>
</dbReference>
<evidence type="ECO:0000259" key="3">
    <source>
        <dbReference type="PROSITE" id="PS50234"/>
    </source>
</evidence>
<evidence type="ECO:0000259" key="4">
    <source>
        <dbReference type="PROSITE" id="PS51468"/>
    </source>
</evidence>
<dbReference type="SMART" id="SM00327">
    <property type="entry name" value="VWA"/>
    <property type="match status" value="1"/>
</dbReference>
<dbReference type="SUPFAM" id="SSF53300">
    <property type="entry name" value="vWA-like"/>
    <property type="match status" value="1"/>
</dbReference>
<dbReference type="PANTHER" id="PTHR45737">
    <property type="entry name" value="VON WILLEBRAND FACTOR A DOMAIN-CONTAINING PROTEIN 5A"/>
    <property type="match status" value="1"/>
</dbReference>
<keyword evidence="6" id="KW-1185">Reference proteome</keyword>
<evidence type="ECO:0000256" key="1">
    <source>
        <dbReference type="SAM" id="Phobius"/>
    </source>
</evidence>
<dbReference type="Proteomes" id="UP000000366">
    <property type="component" value="Chromosome"/>
</dbReference>
<dbReference type="Pfam" id="PF08487">
    <property type="entry name" value="VIT"/>
    <property type="match status" value="1"/>
</dbReference>
<dbReference type="PROSITE" id="PS51468">
    <property type="entry name" value="VIT"/>
    <property type="match status" value="1"/>
</dbReference>
<dbReference type="eggNOG" id="COG2304">
    <property type="taxonomic scope" value="Bacteria"/>
</dbReference>
<dbReference type="EMBL" id="CP000555">
    <property type="protein sequence ID" value="ABM93102.1"/>
    <property type="molecule type" value="Genomic_DNA"/>
</dbReference>
<reference evidence="5 6" key="1">
    <citation type="journal article" date="2007" name="J. Bacteriol.">
        <title>Whole-genome analysis of the methyl tert-butyl ether-degrading beta-proteobacterium Methylibium petroleiphilum PM1.</title>
        <authorList>
            <person name="Kane S.R."/>
            <person name="Chakicherla A.Y."/>
            <person name="Chain P.S.G."/>
            <person name="Schmidt R."/>
            <person name="Shin M.W."/>
            <person name="Legler T.C."/>
            <person name="Scow K.M."/>
            <person name="Larimer F.W."/>
            <person name="Lucas S.M."/>
            <person name="Richardson P.M."/>
            <person name="Hristova K.R."/>
        </authorList>
    </citation>
    <scope>NUCLEOTIDE SEQUENCE [LARGE SCALE GENOMIC DNA]</scope>
    <source>
        <strain evidence="6">ATCC BAA-1232 / LMG 22953 / PM1</strain>
    </source>
</reference>
<feature type="domain" description="VIT" evidence="4">
    <location>
        <begin position="56"/>
        <end position="184"/>
    </location>
</feature>
<feature type="domain" description="VWFA" evidence="3">
    <location>
        <begin position="343"/>
        <end position="521"/>
    </location>
</feature>
<name>A2SC13_METPP</name>
<dbReference type="InterPro" id="IPR002035">
    <property type="entry name" value="VWF_A"/>
</dbReference>
<dbReference type="InterPro" id="IPR013694">
    <property type="entry name" value="VIT"/>
</dbReference>
<feature type="signal peptide" evidence="2">
    <location>
        <begin position="1"/>
        <end position="45"/>
    </location>
</feature>
<dbReference type="RefSeq" id="WP_011827741.1">
    <property type="nucleotide sequence ID" value="NC_008825.1"/>
</dbReference>
<dbReference type="Gene3D" id="3.40.50.410">
    <property type="entry name" value="von Willebrand factor, type A domain"/>
    <property type="match status" value="1"/>
</dbReference>
<keyword evidence="1" id="KW-0812">Transmembrane</keyword>
<dbReference type="Pfam" id="PF13768">
    <property type="entry name" value="VWA_3"/>
    <property type="match status" value="1"/>
</dbReference>
<accession>A2SC13</accession>
<organism evidence="5 6">
    <name type="scientific">Methylibium petroleiphilum (strain ATCC BAA-1232 / LMG 22953 / PM1)</name>
    <dbReference type="NCBI Taxonomy" id="420662"/>
    <lineage>
        <taxon>Bacteria</taxon>
        <taxon>Pseudomonadati</taxon>
        <taxon>Pseudomonadota</taxon>
        <taxon>Betaproteobacteria</taxon>
        <taxon>Burkholderiales</taxon>
        <taxon>Sphaerotilaceae</taxon>
        <taxon>Methylibium</taxon>
    </lineage>
</organism>
<dbReference type="PROSITE" id="PS50234">
    <property type="entry name" value="VWFA"/>
    <property type="match status" value="1"/>
</dbReference>
<dbReference type="InterPro" id="IPR036465">
    <property type="entry name" value="vWFA_dom_sf"/>
</dbReference>
<feature type="chain" id="PRO_5002646172" evidence="2">
    <location>
        <begin position="46"/>
        <end position="711"/>
    </location>
</feature>
<dbReference type="PANTHER" id="PTHR45737:SF6">
    <property type="entry name" value="VON WILLEBRAND FACTOR A DOMAIN-CONTAINING PROTEIN 5A"/>
    <property type="match status" value="1"/>
</dbReference>
<keyword evidence="1" id="KW-1133">Transmembrane helix</keyword>
<keyword evidence="2" id="KW-0732">Signal</keyword>